<evidence type="ECO:0000313" key="7">
    <source>
        <dbReference type="Proteomes" id="UP000582487"/>
    </source>
</evidence>
<dbReference type="OrthoDB" id="3577648at2"/>
<evidence type="ECO:0000313" key="6">
    <source>
        <dbReference type="Proteomes" id="UP000575397"/>
    </source>
</evidence>
<accession>A0A2J9KQU2</accession>
<dbReference type="Proteomes" id="UP000582487">
    <property type="component" value="Unassembled WGS sequence"/>
</dbReference>
<dbReference type="Proteomes" id="UP000255284">
    <property type="component" value="Unassembled WGS sequence"/>
</dbReference>
<evidence type="ECO:0000313" key="3">
    <source>
        <dbReference type="EMBL" id="NMX03142.1"/>
    </source>
</evidence>
<dbReference type="EMBL" id="JABCUS010000007">
    <property type="protein sequence ID" value="NMX03142.1"/>
    <property type="molecule type" value="Genomic_DNA"/>
</dbReference>
<dbReference type="EMBL" id="VSZY01000002">
    <property type="protein sequence ID" value="MCU9968226.1"/>
    <property type="molecule type" value="Genomic_DNA"/>
</dbReference>
<dbReference type="Proteomes" id="UP001209486">
    <property type="component" value="Unassembled WGS sequence"/>
</dbReference>
<gene>
    <name evidence="1" type="ORF">FYZ43_02070</name>
    <name evidence="2" type="ORF">HHJ74_00325</name>
    <name evidence="3" type="ORF">HHJ77_04145</name>
    <name evidence="4" type="ORF">NCTC11819_02089</name>
</gene>
<evidence type="ECO:0000313" key="4">
    <source>
        <dbReference type="EMBL" id="STO17495.1"/>
    </source>
</evidence>
<evidence type="ECO:0000313" key="8">
    <source>
        <dbReference type="Proteomes" id="UP001209486"/>
    </source>
</evidence>
<sequence>MREEPRKILYLGFSSSGQPLEVIVARTTRYGEAIIHAMPMRKKYRNLMEGGRNEWLHYQEDW</sequence>
<reference evidence="1 8" key="2">
    <citation type="submission" date="2019-08" db="EMBL/GenBank/DDBJ databases">
        <title>Comparison of rpoB and gyrB Sequences from Mobiluncus Species and Development of a Multiplex PCR Method for Clinical Detection of Mobiluncus curtisii and Mobiluncus mulieris.</title>
        <authorList>
            <person name="Yang L."/>
            <person name="Shen Y."/>
            <person name="Xu G."/>
            <person name="Shu L.-B."/>
            <person name="Hu J."/>
            <person name="Zhang R."/>
            <person name="Wang Y."/>
            <person name="Zhou H.-W."/>
            <person name="Zhang X."/>
        </authorList>
    </citation>
    <scope>NUCLEOTIDE SEQUENCE [LARGE SCALE GENOMIC DNA]</scope>
    <source>
        <strain evidence="1 8">M26</strain>
    </source>
</reference>
<dbReference type="AlphaFoldDB" id="A0A2J9KQU2"/>
<dbReference type="Proteomes" id="UP000575397">
    <property type="component" value="Unassembled WGS sequence"/>
</dbReference>
<evidence type="ECO:0000313" key="2">
    <source>
        <dbReference type="EMBL" id="NMW92168.1"/>
    </source>
</evidence>
<proteinExistence type="predicted"/>
<comment type="caution">
    <text evidence="3">The sequence shown here is derived from an EMBL/GenBank/DDBJ whole genome shotgun (WGS) entry which is preliminary data.</text>
</comment>
<reference evidence="4 5" key="1">
    <citation type="submission" date="2018-06" db="EMBL/GenBank/DDBJ databases">
        <authorList>
            <consortium name="Pathogen Informatics"/>
            <person name="Doyle S."/>
        </authorList>
    </citation>
    <scope>NUCLEOTIDE SEQUENCE [LARGE SCALE GENOMIC DNA]</scope>
    <source>
        <strain evidence="4 5">NCTC11819</strain>
    </source>
</reference>
<reference evidence="6 7" key="3">
    <citation type="submission" date="2020-04" db="EMBL/GenBank/DDBJ databases">
        <title>Antimicrobial susceptibility and clonality of vaginal-derived multi-drug resistant Mobiluncus isolates in China.</title>
        <authorList>
            <person name="Zhang X."/>
        </authorList>
    </citation>
    <scope>NUCLEOTIDE SEQUENCE [LARGE SCALE GENOMIC DNA]</scope>
    <source>
        <strain evidence="3 6">12</strain>
        <strain evidence="2 7">7</strain>
    </source>
</reference>
<organism evidence="3 6">
    <name type="scientific">Mobiluncus mulieris</name>
    <dbReference type="NCBI Taxonomy" id="2052"/>
    <lineage>
        <taxon>Bacteria</taxon>
        <taxon>Bacillati</taxon>
        <taxon>Actinomycetota</taxon>
        <taxon>Actinomycetes</taxon>
        <taxon>Actinomycetales</taxon>
        <taxon>Actinomycetaceae</taxon>
        <taxon>Mobiluncus</taxon>
    </lineage>
</organism>
<dbReference type="EMBL" id="UGGQ01000006">
    <property type="protein sequence ID" value="STO17495.1"/>
    <property type="molecule type" value="Genomic_DNA"/>
</dbReference>
<dbReference type="EMBL" id="JABCUV010000001">
    <property type="protein sequence ID" value="NMW92168.1"/>
    <property type="molecule type" value="Genomic_DNA"/>
</dbReference>
<protein>
    <submittedName>
        <fullName evidence="3">Toxin</fullName>
    </submittedName>
</protein>
<evidence type="ECO:0000313" key="1">
    <source>
        <dbReference type="EMBL" id="MCU9968226.1"/>
    </source>
</evidence>
<name>A0A2J9KQU2_9ACTO</name>
<evidence type="ECO:0000313" key="5">
    <source>
        <dbReference type="Proteomes" id="UP000255284"/>
    </source>
</evidence>